<comment type="caution">
    <text evidence="2">The sequence shown here is derived from an EMBL/GenBank/DDBJ whole genome shotgun (WGS) entry which is preliminary data.</text>
</comment>
<dbReference type="GO" id="GO:0016874">
    <property type="term" value="F:ligase activity"/>
    <property type="evidence" value="ECO:0007669"/>
    <property type="project" value="UniProtKB-KW"/>
</dbReference>
<dbReference type="SUPFAM" id="SSF55144">
    <property type="entry name" value="LigT-like"/>
    <property type="match status" value="1"/>
</dbReference>
<dbReference type="AlphaFoldDB" id="A0A937ERW7"/>
<evidence type="ECO:0000313" key="3">
    <source>
        <dbReference type="Proteomes" id="UP000661858"/>
    </source>
</evidence>
<keyword evidence="2" id="KW-0436">Ligase</keyword>
<evidence type="ECO:0000256" key="1">
    <source>
        <dbReference type="SAM" id="MobiDB-lite"/>
    </source>
</evidence>
<feature type="region of interest" description="Disordered" evidence="1">
    <location>
        <begin position="1"/>
        <end position="33"/>
    </location>
</feature>
<gene>
    <name evidence="2" type="ORF">JK359_34280</name>
</gene>
<feature type="region of interest" description="Disordered" evidence="1">
    <location>
        <begin position="85"/>
        <end position="116"/>
    </location>
</feature>
<reference evidence="2" key="1">
    <citation type="submission" date="2021-01" db="EMBL/GenBank/DDBJ databases">
        <title>WGS of actinomycetes isolated from Thailand.</title>
        <authorList>
            <person name="Thawai C."/>
        </authorList>
    </citation>
    <scope>NUCLEOTIDE SEQUENCE</scope>
    <source>
        <strain evidence="2">RCU-197</strain>
    </source>
</reference>
<protein>
    <submittedName>
        <fullName evidence="2">2'-5' RNA ligase family protein</fullName>
    </submittedName>
</protein>
<accession>A0A937ERW7</accession>
<name>A0A937ERW7_9ACTN</name>
<keyword evidence="3" id="KW-1185">Reference proteome</keyword>
<dbReference type="PANTHER" id="PTHR37474">
    <property type="entry name" value="RNA LIGASE/CYCLIC NUCLEOTIDE PHOSPHODIESTERASE"/>
    <property type="match status" value="1"/>
</dbReference>
<dbReference type="Proteomes" id="UP000661858">
    <property type="component" value="Unassembled WGS sequence"/>
</dbReference>
<dbReference type="Gene3D" id="3.90.1140.10">
    <property type="entry name" value="Cyclic phosphodiesterase"/>
    <property type="match status" value="1"/>
</dbReference>
<proteinExistence type="predicted"/>
<dbReference type="PANTHER" id="PTHR37474:SF1">
    <property type="entry name" value="2'-5' RNA LIGASE FAMILY PROTEIN"/>
    <property type="match status" value="1"/>
</dbReference>
<dbReference type="EMBL" id="JAERRK010000026">
    <property type="protein sequence ID" value="MBL1086975.1"/>
    <property type="molecule type" value="Genomic_DNA"/>
</dbReference>
<evidence type="ECO:0000313" key="2">
    <source>
        <dbReference type="EMBL" id="MBL1086975.1"/>
    </source>
</evidence>
<organism evidence="2 3">
    <name type="scientific">Streptomyces actinomycinicus</name>
    <dbReference type="NCBI Taxonomy" id="1695166"/>
    <lineage>
        <taxon>Bacteria</taxon>
        <taxon>Bacillati</taxon>
        <taxon>Actinomycetota</taxon>
        <taxon>Actinomycetes</taxon>
        <taxon>Kitasatosporales</taxon>
        <taxon>Streptomycetaceae</taxon>
        <taxon>Streptomyces</taxon>
    </lineage>
</organism>
<dbReference type="Pfam" id="PF13563">
    <property type="entry name" value="2_5_RNA_ligase2"/>
    <property type="match status" value="1"/>
</dbReference>
<dbReference type="InterPro" id="IPR009097">
    <property type="entry name" value="Cyclic_Pdiesterase"/>
</dbReference>
<sequence length="309" mass="34034">MDSTHGESPEGFEQRAHQRRDREKGAAGPLARCVPRAGRTSVITHGSRVENVLPVPLSVRSTVPSRNCRDNQASRNRHYQLAAITADRRSRTPAPESLRTGAGPVREHGPVDGDPVFGGAEPVDTLAIAPTPRTAVSWLPPRHLWPAIQDIRWEHDPQVRRWPPHVNLLFGFVPEEEFERALPLLATAAARSTAFSARLAGVHYFHHRHHATVWLDPAAADPATWARLHRELGRGFPLCHKPGRRFTPHLSLGRTQHPKALAAECAARLDAVSVVVDEVVLLSRRGDGPMQPRAVIGLGTGDIRRPQPS</sequence>
<feature type="compositionally biased region" description="Basic and acidic residues" evidence="1">
    <location>
        <begin position="1"/>
        <end position="25"/>
    </location>
</feature>